<comment type="caution">
    <text evidence="2">The sequence shown here is derived from an EMBL/GenBank/DDBJ whole genome shotgun (WGS) entry which is preliminary data.</text>
</comment>
<name>A0A1B7LCR6_9FIRM</name>
<feature type="region of interest" description="Disordered" evidence="1">
    <location>
        <begin position="1"/>
        <end position="55"/>
    </location>
</feature>
<evidence type="ECO:0000313" key="2">
    <source>
        <dbReference type="EMBL" id="OAT80664.1"/>
    </source>
</evidence>
<keyword evidence="3" id="KW-1185">Reference proteome</keyword>
<dbReference type="AlphaFoldDB" id="A0A1B7LCR6"/>
<dbReference type="EMBL" id="LYVF01000175">
    <property type="protein sequence ID" value="OAT80664.1"/>
    <property type="molecule type" value="Genomic_DNA"/>
</dbReference>
<accession>A0A1B7LCR6</accession>
<organism evidence="2 3">
    <name type="scientific">Desulfotomaculum copahuensis</name>
    <dbReference type="NCBI Taxonomy" id="1838280"/>
    <lineage>
        <taxon>Bacteria</taxon>
        <taxon>Bacillati</taxon>
        <taxon>Bacillota</taxon>
        <taxon>Clostridia</taxon>
        <taxon>Eubacteriales</taxon>
        <taxon>Desulfotomaculaceae</taxon>
        <taxon>Desulfotomaculum</taxon>
    </lineage>
</organism>
<evidence type="ECO:0000313" key="3">
    <source>
        <dbReference type="Proteomes" id="UP000078532"/>
    </source>
</evidence>
<evidence type="ECO:0000256" key="1">
    <source>
        <dbReference type="SAM" id="MobiDB-lite"/>
    </source>
</evidence>
<dbReference type="Proteomes" id="UP000078532">
    <property type="component" value="Unassembled WGS sequence"/>
</dbReference>
<gene>
    <name evidence="2" type="ORF">A6M21_13080</name>
</gene>
<protein>
    <submittedName>
        <fullName evidence="2">Uncharacterized protein</fullName>
    </submittedName>
</protein>
<proteinExistence type="predicted"/>
<sequence>MAARRKAVPAGQNPAPQVRSGAKPPSRIDRTPPRRPNAKPRRLGKTGGAERGGKVYGYNITGNYYRSVSEILHYCKNAKKPSR</sequence>
<dbReference type="STRING" id="1838280.A6M21_13080"/>
<reference evidence="2 3" key="1">
    <citation type="submission" date="2016-04" db="EMBL/GenBank/DDBJ databases">
        <authorList>
            <person name="Evans L.H."/>
            <person name="Alamgir A."/>
            <person name="Owens N."/>
            <person name="Weber N.D."/>
            <person name="Virtaneva K."/>
            <person name="Barbian K."/>
            <person name="Babar A."/>
            <person name="Rosenke K."/>
        </authorList>
    </citation>
    <scope>NUCLEOTIDE SEQUENCE [LARGE SCALE GENOMIC DNA]</scope>
    <source>
        <strain evidence="2 3">LMa1</strain>
    </source>
</reference>